<evidence type="ECO:0000313" key="1">
    <source>
        <dbReference type="EMBL" id="BDS11230.1"/>
    </source>
</evidence>
<name>A0A916DSL1_9BACT</name>
<gene>
    <name evidence="1" type="ORF">AsAng_0019420</name>
</gene>
<dbReference type="AlphaFoldDB" id="A0A916DSL1"/>
<keyword evidence="2" id="KW-1185">Reference proteome</keyword>
<proteinExistence type="predicted"/>
<protein>
    <submittedName>
        <fullName evidence="1">Uncharacterized protein</fullName>
    </submittedName>
</protein>
<accession>A0A916DSL1</accession>
<dbReference type="KEGG" id="aup:AsAng_0019420"/>
<sequence>MLENGLKDHPTHEDMFFTYLQTLILFENTNPLSEGFVSKLQKALKMNPQRLCQWIESNYQLLHFTHLKNLYCKNCLAQ</sequence>
<evidence type="ECO:0000313" key="2">
    <source>
        <dbReference type="Proteomes" id="UP001060919"/>
    </source>
</evidence>
<dbReference type="EMBL" id="AP026867">
    <property type="protein sequence ID" value="BDS11230.1"/>
    <property type="molecule type" value="Genomic_DNA"/>
</dbReference>
<dbReference type="Proteomes" id="UP001060919">
    <property type="component" value="Chromosome"/>
</dbReference>
<organism evidence="1 2">
    <name type="scientific">Aureispira anguillae</name>
    <dbReference type="NCBI Taxonomy" id="2864201"/>
    <lineage>
        <taxon>Bacteria</taxon>
        <taxon>Pseudomonadati</taxon>
        <taxon>Bacteroidota</taxon>
        <taxon>Saprospiria</taxon>
        <taxon>Saprospirales</taxon>
        <taxon>Saprospiraceae</taxon>
        <taxon>Aureispira</taxon>
    </lineage>
</organism>
<reference evidence="1" key="1">
    <citation type="submission" date="2022-09" db="EMBL/GenBank/DDBJ databases">
        <title>Aureispira anguillicida sp. nov., isolated from Leptocephalus of Japanese eel Anguilla japonica.</title>
        <authorList>
            <person name="Yuasa K."/>
            <person name="Mekata T."/>
            <person name="Ikunari K."/>
        </authorList>
    </citation>
    <scope>NUCLEOTIDE SEQUENCE</scope>
    <source>
        <strain evidence="1">EL160426</strain>
    </source>
</reference>